<evidence type="ECO:0000256" key="9">
    <source>
        <dbReference type="ARBA" id="ARBA00030264"/>
    </source>
</evidence>
<evidence type="ECO:0000256" key="5">
    <source>
        <dbReference type="ARBA" id="ARBA00022605"/>
    </source>
</evidence>
<evidence type="ECO:0000256" key="4">
    <source>
        <dbReference type="ARBA" id="ARBA00012809"/>
    </source>
</evidence>
<dbReference type="PANTHER" id="PTHR21235">
    <property type="entry name" value="IMIDAZOLE GLYCEROL PHOSPHATE SYNTHASE SUBUNIT HISF/H IGP SYNTHASE SUBUNIT HISF/H"/>
    <property type="match status" value="1"/>
</dbReference>
<keyword evidence="6 11" id="KW-0368">Histidine biosynthesis</keyword>
<dbReference type="OrthoDB" id="9781903at2"/>
<reference evidence="12 13" key="1">
    <citation type="submission" date="2016-03" db="EMBL/GenBank/DDBJ databases">
        <authorList>
            <person name="Ploux O."/>
        </authorList>
    </citation>
    <scope>NUCLEOTIDE SEQUENCE [LARGE SCALE GENOMIC DNA]</scope>
    <source>
        <strain evidence="12 13">EC13</strain>
    </source>
</reference>
<dbReference type="InterPro" id="IPR004651">
    <property type="entry name" value="HisF"/>
</dbReference>
<dbReference type="GO" id="GO:0016829">
    <property type="term" value="F:lyase activity"/>
    <property type="evidence" value="ECO:0007669"/>
    <property type="project" value="UniProtKB-KW"/>
</dbReference>
<comment type="catalytic activity">
    <reaction evidence="10">
        <text>5-[(5-phospho-1-deoxy-D-ribulos-1-ylimino)methylamino]-1-(5-phospho-beta-D-ribosyl)imidazole-4-carboxamide + L-glutamine = D-erythro-1-(imidazol-4-yl)glycerol 3-phosphate + 5-amino-1-(5-phospho-beta-D-ribosyl)imidazole-4-carboxamide + L-glutamate + H(+)</text>
        <dbReference type="Rhea" id="RHEA:24793"/>
        <dbReference type="ChEBI" id="CHEBI:15378"/>
        <dbReference type="ChEBI" id="CHEBI:29985"/>
        <dbReference type="ChEBI" id="CHEBI:58278"/>
        <dbReference type="ChEBI" id="CHEBI:58359"/>
        <dbReference type="ChEBI" id="CHEBI:58475"/>
        <dbReference type="ChEBI" id="CHEBI:58525"/>
        <dbReference type="EC" id="4.3.2.10"/>
    </reaction>
</comment>
<comment type="similarity">
    <text evidence="2 11">Belongs to the HisA/HisF family.</text>
</comment>
<accession>A0A162G2P9</accession>
<dbReference type="GO" id="GO:0000107">
    <property type="term" value="F:imidazoleglycerol-phosphate synthase activity"/>
    <property type="evidence" value="ECO:0007669"/>
    <property type="project" value="InterPro"/>
</dbReference>
<dbReference type="EC" id="4.3.2.10" evidence="4"/>
<comment type="caution">
    <text evidence="12">The sequence shown here is derived from an EMBL/GenBank/DDBJ whole genome shotgun (WGS) entry which is preliminary data.</text>
</comment>
<proteinExistence type="inferred from homology"/>
<dbReference type="Pfam" id="PF00977">
    <property type="entry name" value="His_biosynth"/>
    <property type="match status" value="1"/>
</dbReference>
<sequence length="286" mass="31126">MEKQRYIRLIPRLDIKGPNLVKGIHLEGLRVLGDPDVFARQYYEAGADELFYMDVVASLYERNSLTDMVSRIANDVFIPITVGGGLRSLDDIKKVLDSGADKISLNTAAIRNPSLVEKAAHRFGSSTIVISVEAIKQPDGRYLAFIDNGREDTGVEVMEWVKRVENLGAGELVITSVDKEGTGEGFDIDLIKSVCSLVKVPVVAHGGAGSVADIVRVVKETTANGIAVGSIFHYDVVSKHNTVNSEKAEGNTRFLSENRSYGKIKPVSFKEVSEALKTMGVVCRAL</sequence>
<organism evidence="12 13">
    <name type="scientific">Bdellovibrio bacteriovorus</name>
    <dbReference type="NCBI Taxonomy" id="959"/>
    <lineage>
        <taxon>Bacteria</taxon>
        <taxon>Pseudomonadati</taxon>
        <taxon>Bdellovibrionota</taxon>
        <taxon>Bdellovibrionia</taxon>
        <taxon>Bdellovibrionales</taxon>
        <taxon>Pseudobdellovibrionaceae</taxon>
        <taxon>Bdellovibrio</taxon>
    </lineage>
</organism>
<evidence type="ECO:0000256" key="10">
    <source>
        <dbReference type="ARBA" id="ARBA00047838"/>
    </source>
</evidence>
<keyword evidence="5 11" id="KW-0028">Amino-acid biosynthesis</keyword>
<keyword evidence="7" id="KW-0456">Lyase</keyword>
<comment type="subunit">
    <text evidence="3">Heterodimer of HisH and HisF.</text>
</comment>
<dbReference type="CDD" id="cd04731">
    <property type="entry name" value="HisF"/>
    <property type="match status" value="1"/>
</dbReference>
<dbReference type="InterPro" id="IPR013785">
    <property type="entry name" value="Aldolase_TIM"/>
</dbReference>
<dbReference type="Gene3D" id="3.20.20.70">
    <property type="entry name" value="Aldolase class I"/>
    <property type="match status" value="1"/>
</dbReference>
<dbReference type="InterPro" id="IPR011060">
    <property type="entry name" value="RibuloseP-bd_barrel"/>
</dbReference>
<comment type="pathway">
    <text evidence="1">Amino-acid biosynthesis; L-histidine biosynthesis; L-histidine from 5-phospho-alpha-D-ribose 1-diphosphate: step 5/9.</text>
</comment>
<evidence type="ECO:0000256" key="2">
    <source>
        <dbReference type="ARBA" id="ARBA00009667"/>
    </source>
</evidence>
<evidence type="ECO:0000256" key="3">
    <source>
        <dbReference type="ARBA" id="ARBA00011152"/>
    </source>
</evidence>
<dbReference type="PANTHER" id="PTHR21235:SF2">
    <property type="entry name" value="IMIDAZOLE GLYCEROL PHOSPHATE SYNTHASE HISHF"/>
    <property type="match status" value="1"/>
</dbReference>
<dbReference type="InterPro" id="IPR050064">
    <property type="entry name" value="IGPS_HisA/HisF"/>
</dbReference>
<evidence type="ECO:0000256" key="11">
    <source>
        <dbReference type="RuleBase" id="RU003657"/>
    </source>
</evidence>
<dbReference type="RefSeq" id="WP_063207987.1">
    <property type="nucleotide sequence ID" value="NZ_LUKD01000006.1"/>
</dbReference>
<dbReference type="InterPro" id="IPR006062">
    <property type="entry name" value="His_biosynth"/>
</dbReference>
<dbReference type="Proteomes" id="UP000075799">
    <property type="component" value="Unassembled WGS sequence"/>
</dbReference>
<comment type="function">
    <text evidence="8">IGPS catalyzes the conversion of PRFAR and glutamine to IGP, AICAR and glutamate. The HisF subunit catalyzes the cyclization activity that produces IGP and AICAR from PRFAR using the ammonia provided by the HisH subunit.</text>
</comment>
<gene>
    <name evidence="12" type="ORF">AZI87_13050</name>
</gene>
<evidence type="ECO:0000256" key="1">
    <source>
        <dbReference type="ARBA" id="ARBA00005091"/>
    </source>
</evidence>
<name>A0A162G2P9_BDEBC</name>
<dbReference type="AlphaFoldDB" id="A0A162G2P9"/>
<dbReference type="EMBL" id="LUKD01000006">
    <property type="protein sequence ID" value="KYG64170.1"/>
    <property type="molecule type" value="Genomic_DNA"/>
</dbReference>
<protein>
    <recommendedName>
        <fullName evidence="4">imidazole glycerol-phosphate synthase</fullName>
        <ecNumber evidence="4">4.3.2.10</ecNumber>
    </recommendedName>
    <alternativeName>
        <fullName evidence="9">IGP synthase cyclase subunit</fullName>
    </alternativeName>
</protein>
<dbReference type="UniPathway" id="UPA00031">
    <property type="reaction ID" value="UER00010"/>
</dbReference>
<evidence type="ECO:0000313" key="12">
    <source>
        <dbReference type="EMBL" id="KYG64170.1"/>
    </source>
</evidence>
<evidence type="ECO:0000256" key="6">
    <source>
        <dbReference type="ARBA" id="ARBA00023102"/>
    </source>
</evidence>
<dbReference type="SUPFAM" id="SSF51366">
    <property type="entry name" value="Ribulose-phoshate binding barrel"/>
    <property type="match status" value="1"/>
</dbReference>
<evidence type="ECO:0000256" key="8">
    <source>
        <dbReference type="ARBA" id="ARBA00025475"/>
    </source>
</evidence>
<dbReference type="GO" id="GO:0000105">
    <property type="term" value="P:L-histidine biosynthetic process"/>
    <property type="evidence" value="ECO:0007669"/>
    <property type="project" value="UniProtKB-UniPathway"/>
</dbReference>
<evidence type="ECO:0000313" key="13">
    <source>
        <dbReference type="Proteomes" id="UP000075799"/>
    </source>
</evidence>
<evidence type="ECO:0000256" key="7">
    <source>
        <dbReference type="ARBA" id="ARBA00023239"/>
    </source>
</evidence>